<dbReference type="RefSeq" id="XP_018073621.1">
    <property type="nucleotide sequence ID" value="XM_018212961.1"/>
</dbReference>
<accession>A0A194XGK0</accession>
<feature type="transmembrane region" description="Helical" evidence="2">
    <location>
        <begin position="107"/>
        <end position="126"/>
    </location>
</feature>
<dbReference type="EMBL" id="KQ947411">
    <property type="protein sequence ID" value="KUJ19266.1"/>
    <property type="molecule type" value="Genomic_DNA"/>
</dbReference>
<feature type="transmembrane region" description="Helical" evidence="2">
    <location>
        <begin position="567"/>
        <end position="590"/>
    </location>
</feature>
<feature type="transmembrane region" description="Helical" evidence="2">
    <location>
        <begin position="596"/>
        <end position="624"/>
    </location>
</feature>
<dbReference type="KEGG" id="psco:LY89DRAFT_667247"/>
<keyword evidence="2" id="KW-0472">Membrane</keyword>
<dbReference type="InterPro" id="IPR021840">
    <property type="entry name" value="DUF3433"/>
</dbReference>
<name>A0A194XGK0_MOLSC</name>
<dbReference type="PANTHER" id="PTHR37544">
    <property type="entry name" value="SPRAY-RELATED"/>
    <property type="match status" value="1"/>
</dbReference>
<protein>
    <submittedName>
        <fullName evidence="3">Uncharacterized protein</fullName>
    </submittedName>
</protein>
<keyword evidence="2" id="KW-0812">Transmembrane</keyword>
<evidence type="ECO:0000313" key="4">
    <source>
        <dbReference type="Proteomes" id="UP000070700"/>
    </source>
</evidence>
<feature type="transmembrane region" description="Helical" evidence="2">
    <location>
        <begin position="257"/>
        <end position="277"/>
    </location>
</feature>
<dbReference type="AlphaFoldDB" id="A0A194XGK0"/>
<evidence type="ECO:0000256" key="2">
    <source>
        <dbReference type="SAM" id="Phobius"/>
    </source>
</evidence>
<dbReference type="Proteomes" id="UP000070700">
    <property type="component" value="Unassembled WGS sequence"/>
</dbReference>
<organism evidence="3 4">
    <name type="scientific">Mollisia scopiformis</name>
    <name type="common">Conifer needle endophyte fungus</name>
    <name type="synonym">Phialocephala scopiformis</name>
    <dbReference type="NCBI Taxonomy" id="149040"/>
    <lineage>
        <taxon>Eukaryota</taxon>
        <taxon>Fungi</taxon>
        <taxon>Dikarya</taxon>
        <taxon>Ascomycota</taxon>
        <taxon>Pezizomycotina</taxon>
        <taxon>Leotiomycetes</taxon>
        <taxon>Helotiales</taxon>
        <taxon>Mollisiaceae</taxon>
        <taxon>Mollisia</taxon>
    </lineage>
</organism>
<feature type="transmembrane region" description="Helical" evidence="2">
    <location>
        <begin position="146"/>
        <end position="163"/>
    </location>
</feature>
<feature type="transmembrane region" description="Helical" evidence="2">
    <location>
        <begin position="216"/>
        <end position="237"/>
    </location>
</feature>
<evidence type="ECO:0000313" key="3">
    <source>
        <dbReference type="EMBL" id="KUJ19266.1"/>
    </source>
</evidence>
<keyword evidence="2" id="KW-1133">Transmembrane helix</keyword>
<dbReference type="PANTHER" id="PTHR37544:SF3">
    <property type="entry name" value="SPRAY"/>
    <property type="match status" value="1"/>
</dbReference>
<feature type="region of interest" description="Disordered" evidence="1">
    <location>
        <begin position="1"/>
        <end position="70"/>
    </location>
</feature>
<feature type="transmembrane region" description="Helical" evidence="2">
    <location>
        <begin position="407"/>
        <end position="427"/>
    </location>
</feature>
<dbReference type="GeneID" id="28822687"/>
<dbReference type="OrthoDB" id="3057599at2759"/>
<feature type="compositionally biased region" description="Low complexity" evidence="1">
    <location>
        <begin position="14"/>
        <end position="26"/>
    </location>
</feature>
<keyword evidence="4" id="KW-1185">Reference proteome</keyword>
<proteinExistence type="predicted"/>
<dbReference type="InParanoid" id="A0A194XGK0"/>
<evidence type="ECO:0000256" key="1">
    <source>
        <dbReference type="SAM" id="MobiDB-lite"/>
    </source>
</evidence>
<feature type="transmembrane region" description="Helical" evidence="2">
    <location>
        <begin position="493"/>
        <end position="516"/>
    </location>
</feature>
<feature type="compositionally biased region" description="Polar residues" evidence="1">
    <location>
        <begin position="34"/>
        <end position="46"/>
    </location>
</feature>
<dbReference type="Pfam" id="PF11915">
    <property type="entry name" value="DUF3433"/>
    <property type="match status" value="1"/>
</dbReference>
<sequence>MGSLLQPPLEQHLSGSSSAPSNSPSALDDVRNLAASQSRSSQTTIESIPLETVSANEGLRPRRQQATQQRARIRPNIRNNVVLRPIPVPQGYHELNYKPIMLETGTLLAMLLFNILCVVGLVLIVVESDAYAQYHSSHTDMRFVVRYVPTIVGTITTLMFRSMRDTLARTKPYICMASEPDRVGSRGSKSVGLMFTTGLYWGRGLKKRLSPQHQDWLRWAMFFASIPVAQITGYKAALFTASVTSDGKYVLTVHKSMAYVLISLYLVVIILTVMTLVKMLTNKTGLKWDPVTIADQLALFHGSNALDEFEALEQLHRETAFDLLAERSFRLGYWERTEGGRTTIWYGIGKISPPLSGHDQESGQAPPQRLPDCKKCNKGQHYTFCSCHDETTCTVYPWLKNSLFRPWAVLVWAIPVLASLCLCIYTASSNRVNEGFTVHNTWWSYFPELDTPTNTTSNSTTSFNTTLQTNITSQPGDLLLHLPGLNINAANDLVLYIFAFRTIPTVFASYFALTWFSAVDKSTRFSQPFANMYSHPASASETVLLDYLWGPPGIVTINAFQAGHYKVFWFSLLDLLSPIFPILVAGLFTITNTGELIVVAIIPVTFYFVLSFLAIYLLTLPFVWPRTNRRLLRWHASIADYVSLFYASRLLNNTRGNGIGAAINEEDGEKVEKDALDISGKEITSRHLYSKIFLEEKEYSMGFYEGIDGRRHWGLDRVDLAEVEFVSWRDWEKERVASTSKERTHE</sequence>
<gene>
    <name evidence="3" type="ORF">LY89DRAFT_667247</name>
</gene>
<reference evidence="3 4" key="1">
    <citation type="submission" date="2015-10" db="EMBL/GenBank/DDBJ databases">
        <title>Full genome of DAOMC 229536 Phialocephala scopiformis, a fungal endophyte of spruce producing the potent anti-insectan compound rugulosin.</title>
        <authorList>
            <consortium name="DOE Joint Genome Institute"/>
            <person name="Walker A.K."/>
            <person name="Frasz S.L."/>
            <person name="Seifert K.A."/>
            <person name="Miller J.D."/>
            <person name="Mondo S.J."/>
            <person name="Labutti K."/>
            <person name="Lipzen A."/>
            <person name="Dockter R."/>
            <person name="Kennedy M."/>
            <person name="Grigoriev I.V."/>
            <person name="Spatafora J.W."/>
        </authorList>
    </citation>
    <scope>NUCLEOTIDE SEQUENCE [LARGE SCALE GENOMIC DNA]</scope>
    <source>
        <strain evidence="3 4">CBS 120377</strain>
    </source>
</reference>